<evidence type="ECO:0000256" key="2">
    <source>
        <dbReference type="SAM" id="SignalP"/>
    </source>
</evidence>
<dbReference type="RefSeq" id="WP_045285213.1">
    <property type="nucleotide sequence ID" value="NZ_JZYX01000013.1"/>
</dbReference>
<feature type="transmembrane region" description="Helical" evidence="1">
    <location>
        <begin position="433"/>
        <end position="454"/>
    </location>
</feature>
<keyword evidence="1" id="KW-1133">Transmembrane helix</keyword>
<gene>
    <name evidence="3" type="ORF">SS37_07880</name>
</gene>
<evidence type="ECO:0000313" key="3">
    <source>
        <dbReference type="EMBL" id="KJN28507.1"/>
    </source>
</evidence>
<comment type="caution">
    <text evidence="3">The sequence shown here is derived from an EMBL/GenBank/DDBJ whole genome shotgun (WGS) entry which is preliminary data.</text>
</comment>
<dbReference type="Proteomes" id="UP000033352">
    <property type="component" value="Unassembled WGS sequence"/>
</dbReference>
<keyword evidence="1" id="KW-0472">Membrane</keyword>
<dbReference type="PATRIC" id="fig|1619248.3.peg.599"/>
<evidence type="ECO:0000256" key="1">
    <source>
        <dbReference type="SAM" id="Phobius"/>
    </source>
</evidence>
<organism evidence="3 4">
    <name type="scientific">Enterobacter sichuanensis</name>
    <dbReference type="NCBI Taxonomy" id="2071710"/>
    <lineage>
        <taxon>Bacteria</taxon>
        <taxon>Pseudomonadati</taxon>
        <taxon>Pseudomonadota</taxon>
        <taxon>Gammaproteobacteria</taxon>
        <taxon>Enterobacterales</taxon>
        <taxon>Enterobacteriaceae</taxon>
        <taxon>Enterobacter</taxon>
        <taxon>Enterobacter cloacae complex</taxon>
    </lineage>
</organism>
<dbReference type="AlphaFoldDB" id="A0A0F1B2Y7"/>
<reference evidence="3 4" key="1">
    <citation type="submission" date="2015-03" db="EMBL/GenBank/DDBJ databases">
        <authorList>
            <person name="McCorrison J."/>
            <person name="Sanka R."/>
            <person name="Adams M."/>
            <person name="Brinkac L."/>
            <person name="Nierman W."/>
            <person name="Sutton G."/>
            <person name="Nelson K."/>
            <person name="Kiedrowski L."/>
            <person name="Guerrero D."/>
            <person name="Bonomo R."/>
        </authorList>
    </citation>
    <scope>NUCLEOTIDE SEQUENCE [LARGE SCALE GENOMIC DNA]</scope>
    <source>
        <strain evidence="3 4">35699</strain>
    </source>
</reference>
<evidence type="ECO:0000313" key="4">
    <source>
        <dbReference type="Proteomes" id="UP000033352"/>
    </source>
</evidence>
<proteinExistence type="predicted"/>
<keyword evidence="1" id="KW-0812">Transmembrane</keyword>
<dbReference type="OrthoDB" id="5405606at2"/>
<keyword evidence="2" id="KW-0732">Signal</keyword>
<accession>A0A0F1B2Y7</accession>
<name>A0A0F1B2Y7_9ENTR</name>
<dbReference type="InterPro" id="IPR025060">
    <property type="entry name" value="DUF3999"/>
</dbReference>
<dbReference type="EMBL" id="JZYX01000013">
    <property type="protein sequence ID" value="KJN28507.1"/>
    <property type="molecule type" value="Genomic_DNA"/>
</dbReference>
<sequence length="461" mass="50529">MKWMNAVVCTALLALCGPALCDEGQTESPRDYAFGRSLDTSAPSQWYRVMLPLAVYEQSTSPELHDVRVFNQSGEPVPFSQVTATRPQATPQSTALRLFPLDASPLAPSRDAGDSDKVLLRSRNGVEIVLEGQNTAASGQHYLLTLPEQNAGEIVLSQLQLLWNAPRTPWQGTASVYYSEDLKRWFSLREDMPLLDVVSGQDRLKLDRIDTDMVLSPDANRYLLVVLNSEHPGLTLTGVNAISAPAQAMSEEMSLEAEAEPLSASEAQWHWTHPQPLSAVSITLNGDGVLPVEIAWRSTEKDTWHPLKKEVLYRLEGKTSAPVSLNGGLVQAVKITTLNARLPENLPVVTGHRDRYDLVFNAQGKAPYVLAWGNGAAKPASVEPDMLIPADLRKTYDLANLPQADIQDNVALGGEGRLTATSAAERESRMNTLLVWGVLIAGVVLLAGMAWRIWRETQRKA</sequence>
<protein>
    <submittedName>
        <fullName evidence="3">Membrane protein</fullName>
    </submittedName>
</protein>
<feature type="chain" id="PRO_5005435269" evidence="2">
    <location>
        <begin position="22"/>
        <end position="461"/>
    </location>
</feature>
<feature type="signal peptide" evidence="2">
    <location>
        <begin position="1"/>
        <end position="21"/>
    </location>
</feature>
<dbReference type="Pfam" id="PF13163">
    <property type="entry name" value="DUF3999"/>
    <property type="match status" value="1"/>
</dbReference>